<dbReference type="SUPFAM" id="SSF52799">
    <property type="entry name" value="(Phosphotyrosine protein) phosphatases II"/>
    <property type="match status" value="1"/>
</dbReference>
<evidence type="ECO:0000313" key="3">
    <source>
        <dbReference type="EMBL" id="NJC68306.1"/>
    </source>
</evidence>
<evidence type="ECO:0000259" key="2">
    <source>
        <dbReference type="PROSITE" id="PS50056"/>
    </source>
</evidence>
<feature type="domain" description="Tyrosine specific protein phosphatases" evidence="2">
    <location>
        <begin position="130"/>
        <end position="186"/>
    </location>
</feature>
<keyword evidence="4" id="KW-1185">Reference proteome</keyword>
<accession>A0ABX0XR52</accession>
<dbReference type="PANTHER" id="PTHR31126:SF1">
    <property type="entry name" value="TYROSINE SPECIFIC PROTEIN PHOSPHATASES DOMAIN-CONTAINING PROTEIN"/>
    <property type="match status" value="1"/>
</dbReference>
<protein>
    <submittedName>
        <fullName evidence="3">Tyrosine-protein phosphatase</fullName>
    </submittedName>
</protein>
<dbReference type="EMBL" id="JAATVY010000001">
    <property type="protein sequence ID" value="NJC68306.1"/>
    <property type="molecule type" value="Genomic_DNA"/>
</dbReference>
<dbReference type="InterPro" id="IPR029021">
    <property type="entry name" value="Prot-tyrosine_phosphatase-like"/>
</dbReference>
<dbReference type="PANTHER" id="PTHR31126">
    <property type="entry name" value="TYROSINE-PROTEIN PHOSPHATASE"/>
    <property type="match status" value="1"/>
</dbReference>
<dbReference type="Proteomes" id="UP000722989">
    <property type="component" value="Unassembled WGS sequence"/>
</dbReference>
<dbReference type="InterPro" id="IPR026893">
    <property type="entry name" value="Tyr/Ser_Pase_IphP-type"/>
</dbReference>
<organism evidence="3 4">
    <name type="scientific">Planosporangium thailandense</name>
    <dbReference type="NCBI Taxonomy" id="765197"/>
    <lineage>
        <taxon>Bacteria</taxon>
        <taxon>Bacillati</taxon>
        <taxon>Actinomycetota</taxon>
        <taxon>Actinomycetes</taxon>
        <taxon>Micromonosporales</taxon>
        <taxon>Micromonosporaceae</taxon>
        <taxon>Planosporangium</taxon>
    </lineage>
</organism>
<evidence type="ECO:0000256" key="1">
    <source>
        <dbReference type="ARBA" id="ARBA00009580"/>
    </source>
</evidence>
<proteinExistence type="inferred from homology"/>
<dbReference type="PROSITE" id="PS00383">
    <property type="entry name" value="TYR_PHOSPHATASE_1"/>
    <property type="match status" value="1"/>
</dbReference>
<dbReference type="Pfam" id="PF13350">
    <property type="entry name" value="Y_phosphatase3"/>
    <property type="match status" value="1"/>
</dbReference>
<comment type="similarity">
    <text evidence="1">Belongs to the protein-tyrosine phosphatase family.</text>
</comment>
<dbReference type="InterPro" id="IPR016130">
    <property type="entry name" value="Tyr_Pase_AS"/>
</dbReference>
<dbReference type="PROSITE" id="PS50056">
    <property type="entry name" value="TYR_PHOSPHATASE_2"/>
    <property type="match status" value="1"/>
</dbReference>
<sequence>MRSETVTTVDRVIPFSTVFNFRDLGGYPAAAGSTVRWSRLYRSDGLHRLTPVDFEDFAALGVRTVLDLRRPDELEADGRVAESLGLAYHNLNFHADLWPQFTLGAALPRYLADRYAEMAEGGLTGRNAVAASLRLIADSDSTPLVFHCAAGKDRTGVLAALTLSLLGVADDDIAADYALSAESERRFREWRRSLAADRPEEDGHSPWQVDPCPRDAMHLFLVELRERHGSVEGYARRAGITDAQIERLREHMLD</sequence>
<dbReference type="Gene3D" id="3.90.190.10">
    <property type="entry name" value="Protein tyrosine phosphatase superfamily"/>
    <property type="match status" value="1"/>
</dbReference>
<reference evidence="3 4" key="1">
    <citation type="submission" date="2020-03" db="EMBL/GenBank/DDBJ databases">
        <title>WGS of the type strain of Planosporangium spp.</title>
        <authorList>
            <person name="Thawai C."/>
        </authorList>
    </citation>
    <scope>NUCLEOTIDE SEQUENCE [LARGE SCALE GENOMIC DNA]</scope>
    <source>
        <strain evidence="3 4">TBRC 5610</strain>
    </source>
</reference>
<name>A0ABX0XR52_9ACTN</name>
<evidence type="ECO:0000313" key="4">
    <source>
        <dbReference type="Proteomes" id="UP000722989"/>
    </source>
</evidence>
<comment type="caution">
    <text evidence="3">The sequence shown here is derived from an EMBL/GenBank/DDBJ whole genome shotgun (WGS) entry which is preliminary data.</text>
</comment>
<dbReference type="InterPro" id="IPR000387">
    <property type="entry name" value="Tyr_Pase_dom"/>
</dbReference>
<gene>
    <name evidence="3" type="ORF">HC031_01015</name>
</gene>